<evidence type="ECO:0000256" key="2">
    <source>
        <dbReference type="ARBA" id="ARBA00022801"/>
    </source>
</evidence>
<dbReference type="Pfam" id="PF08797">
    <property type="entry name" value="HIRAN"/>
    <property type="match status" value="1"/>
</dbReference>
<sequence length="302" mass="33770">MMSALMSTRIARQLVARQGRLPGAVSTRPQGNLQLAFSSSGRRMMDADALITTRRSVERLAPTLRFRIAGVTFEQRQERVANLARGQALMLLHEPHNIYDKNAVAVRTMDGCDLGFVPRDISAQLLSQAKQGISFARVLSTGQNTEEKWGTSIGTQPSLLSCALQPMPFPVPESAQDPGSRAMAKALTESQGTCEVTGMSQVVLTQALRPLPCWRYDFSKRTVEMVRLAVVCPQVITCMERLRKISGPNGEQEHNEAVDLACNINGWERVDMEDHVSWFLDMEERMFMEKWSVVIPDEINKF</sequence>
<proteinExistence type="predicted"/>
<name>A0ABQ7G9F9_DUNSA</name>
<dbReference type="Proteomes" id="UP000815325">
    <property type="component" value="Unassembled WGS sequence"/>
</dbReference>
<protein>
    <recommendedName>
        <fullName evidence="3">HIRAN domain-containing protein</fullName>
    </recommendedName>
</protein>
<gene>
    <name evidence="4" type="ORF">DUNSADRAFT_13378</name>
</gene>
<feature type="domain" description="HIRAN" evidence="3">
    <location>
        <begin position="65"/>
        <end position="138"/>
    </location>
</feature>
<evidence type="ECO:0000313" key="4">
    <source>
        <dbReference type="EMBL" id="KAF5831248.1"/>
    </source>
</evidence>
<organism evidence="4 5">
    <name type="scientific">Dunaliella salina</name>
    <name type="common">Green alga</name>
    <name type="synonym">Protococcus salinus</name>
    <dbReference type="NCBI Taxonomy" id="3046"/>
    <lineage>
        <taxon>Eukaryota</taxon>
        <taxon>Viridiplantae</taxon>
        <taxon>Chlorophyta</taxon>
        <taxon>core chlorophytes</taxon>
        <taxon>Chlorophyceae</taxon>
        <taxon>CS clade</taxon>
        <taxon>Chlamydomonadales</taxon>
        <taxon>Dunaliellaceae</taxon>
        <taxon>Dunaliella</taxon>
    </lineage>
</organism>
<dbReference type="EMBL" id="MU069963">
    <property type="protein sequence ID" value="KAF5831248.1"/>
    <property type="molecule type" value="Genomic_DNA"/>
</dbReference>
<keyword evidence="1" id="KW-0479">Metal-binding</keyword>
<accession>A0ABQ7G9F9</accession>
<dbReference type="InterPro" id="IPR014905">
    <property type="entry name" value="HIRAN"/>
</dbReference>
<dbReference type="Gene3D" id="3.30.70.2330">
    <property type="match status" value="1"/>
</dbReference>
<evidence type="ECO:0000313" key="5">
    <source>
        <dbReference type="Proteomes" id="UP000815325"/>
    </source>
</evidence>
<keyword evidence="5" id="KW-1185">Reference proteome</keyword>
<comment type="caution">
    <text evidence="4">The sequence shown here is derived from an EMBL/GenBank/DDBJ whole genome shotgun (WGS) entry which is preliminary data.</text>
</comment>
<reference evidence="4" key="1">
    <citation type="submission" date="2017-08" db="EMBL/GenBank/DDBJ databases">
        <authorList>
            <person name="Polle J.E."/>
            <person name="Barry K."/>
            <person name="Cushman J."/>
            <person name="Schmutz J."/>
            <person name="Tran D."/>
            <person name="Hathwaick L.T."/>
            <person name="Yim W.C."/>
            <person name="Jenkins J."/>
            <person name="Mckie-Krisberg Z.M."/>
            <person name="Prochnik S."/>
            <person name="Lindquist E."/>
            <person name="Dockter R.B."/>
            <person name="Adam C."/>
            <person name="Molina H."/>
            <person name="Bunkerborg J."/>
            <person name="Jin E."/>
            <person name="Buchheim M."/>
            <person name="Magnuson J."/>
        </authorList>
    </citation>
    <scope>NUCLEOTIDE SEQUENCE</scope>
    <source>
        <strain evidence="4">CCAP 19/18</strain>
    </source>
</reference>
<keyword evidence="2" id="KW-0378">Hydrolase</keyword>
<evidence type="ECO:0000256" key="1">
    <source>
        <dbReference type="ARBA" id="ARBA00022723"/>
    </source>
</evidence>
<evidence type="ECO:0000259" key="3">
    <source>
        <dbReference type="Pfam" id="PF08797"/>
    </source>
</evidence>